<dbReference type="CDD" id="cd01335">
    <property type="entry name" value="Radical_SAM"/>
    <property type="match status" value="1"/>
</dbReference>
<dbReference type="PANTHER" id="PTHR42731:SF1">
    <property type="entry name" value="RADICAL SAM DOMAIN PROTEIN"/>
    <property type="match status" value="1"/>
</dbReference>
<sequence length="847" mass="95690">MTDCSLFPFISKPGRYLGQEFNSTQKNWQDTSVRNALIFPDLYEIGMSHQGLQILYHILNASDNFLAERSYCPGRDVEKLLKEKNLPLTSLESGTPLKDFDIIGITLPYELCYTNILTILDLANIPFRAKDRDSSSPLLIAGGAGAFNPEPVAEIFDAIVVGDGEDVILLISELVQQSKKEDWPKETLLTKLAELDGIYVPSHFTPIYDDAGILTKIEATGPKETVLKCFVKDFEEISHLLKPIVPNAKIVHDRLGIEVARGCTRGCRFCQAGITYRPVRERSPEQIKKLAKEAIQDSGFDELALLSLSTGDYSCLDGLLPDLMNEFSEKFVSVAMPSMRVGTLSQNIMDQIKRVRKTGFTMAPEAGSERLRRVINKGITEEALLDTCKEAFTLGWTLMKLYFMIGLPTETDEDIEAIGELTNKVRQFRDAGGNSRKSQVNVSVGTFVPKPHTPFQWAAQLTIEESKRKIQILKEVLPKKGCKFKWHTPEQSFLEGVFSRGDRKSLNLLIKAWEMGARLDGWSEHFNLYLWREAAKAVEIDMDQYLRERDLSEVLPWQHIQTGVTTDFFKDELERAVAETYTPDCRYNKCQKCGVCDFKTVAPIVFNKKRFLEEPERRPVPEKRVVDNKDHHFKYIVHYSRKGNICFLGHLEILLVVFRALRRANIETNFSQGFNPSPKVSFGPALAVGTESLAEYFILDLPTPFENLAEATDRLSDNLPPGIDVTGVEIHNGKIPQEIITSYQVTFPKALGLEEQEKLQAFADAEVFEWSRLRKGKRKTINARPLIESIKMTGDNTIALDLINCASVPGIKPIEALALIFALNAEESLRLKLLKTGWHPIKSQNRY</sequence>
<dbReference type="PANTHER" id="PTHR42731">
    <property type="entry name" value="SLL1084 PROTEIN"/>
    <property type="match status" value="1"/>
</dbReference>
<reference evidence="3" key="1">
    <citation type="journal article" date="2004" name="Environ. Microbiol.">
        <title>The genome of Desulfotalea psychrophila, a sulfate-reducing bacterium from permanently cold Arctic sediments.</title>
        <authorList>
            <person name="Rabus R."/>
            <person name="Ruepp A."/>
            <person name="Frickey T."/>
            <person name="Rattei T."/>
            <person name="Fartmann B."/>
            <person name="Stark M."/>
            <person name="Bauer M."/>
            <person name="Zibat A."/>
            <person name="Lombardot T."/>
            <person name="Becker I."/>
            <person name="Amann J."/>
            <person name="Gellner K."/>
            <person name="Teeling H."/>
            <person name="Leuschner W.D."/>
            <person name="Gloeckner F.-O."/>
            <person name="Lupas A.N."/>
            <person name="Amann R."/>
            <person name="Klenk H.-P."/>
        </authorList>
    </citation>
    <scope>NUCLEOTIDE SEQUENCE [LARGE SCALE GENOMIC DNA]</scope>
    <source>
        <strain evidence="3">DSM 12343 / LSv54</strain>
    </source>
</reference>
<dbReference type="Pfam" id="PF19864">
    <property type="entry name" value="Radical_SAM_N2"/>
    <property type="match status" value="1"/>
</dbReference>
<dbReference type="HOGENOM" id="CLU_011543_2_0_7"/>
<dbReference type="Pfam" id="PF10105">
    <property type="entry name" value="DUF2344"/>
    <property type="match status" value="1"/>
</dbReference>
<proteinExistence type="predicted"/>
<dbReference type="NCBIfam" id="TIGR03960">
    <property type="entry name" value="rSAM_fuse_unch"/>
    <property type="match status" value="1"/>
</dbReference>
<dbReference type="InterPro" id="IPR058240">
    <property type="entry name" value="rSAM_sf"/>
</dbReference>
<dbReference type="eggNOG" id="COG5011">
    <property type="taxonomic scope" value="Bacteria"/>
</dbReference>
<dbReference type="STRING" id="177439.DP2813"/>
<dbReference type="KEGG" id="dps:DP2813"/>
<evidence type="ECO:0000259" key="1">
    <source>
        <dbReference type="PROSITE" id="PS51918"/>
    </source>
</evidence>
<dbReference type="NCBIfam" id="TIGR03936">
    <property type="entry name" value="sam_1_link_chp"/>
    <property type="match status" value="1"/>
</dbReference>
<dbReference type="GO" id="GO:0051536">
    <property type="term" value="F:iron-sulfur cluster binding"/>
    <property type="evidence" value="ECO:0007669"/>
    <property type="project" value="InterPro"/>
</dbReference>
<protein>
    <recommendedName>
        <fullName evidence="1">Radical SAM core domain-containing protein</fullName>
    </recommendedName>
</protein>
<name>Q6AJD8_DESPS</name>
<dbReference type="InterPro" id="IPR045784">
    <property type="entry name" value="Radical_SAM_N2"/>
</dbReference>
<dbReference type="OrthoDB" id="9806827at2"/>
<dbReference type="InterPro" id="IPR006638">
    <property type="entry name" value="Elp3/MiaA/NifB-like_rSAM"/>
</dbReference>
<evidence type="ECO:0000313" key="3">
    <source>
        <dbReference type="Proteomes" id="UP000000602"/>
    </source>
</evidence>
<dbReference type="SFLD" id="SFLDG01082">
    <property type="entry name" value="B12-binding_domain_containing"/>
    <property type="match status" value="1"/>
</dbReference>
<dbReference type="EMBL" id="CR522870">
    <property type="protein sequence ID" value="CAG37542.1"/>
    <property type="molecule type" value="Genomic_DNA"/>
</dbReference>
<dbReference type="InterPro" id="IPR007197">
    <property type="entry name" value="rSAM"/>
</dbReference>
<dbReference type="Gene3D" id="3.80.30.20">
    <property type="entry name" value="tm_1862 like domain"/>
    <property type="match status" value="1"/>
</dbReference>
<evidence type="ECO:0000313" key="2">
    <source>
        <dbReference type="EMBL" id="CAG37542.1"/>
    </source>
</evidence>
<organism evidence="2 3">
    <name type="scientific">Desulfotalea psychrophila (strain LSv54 / DSM 12343)</name>
    <dbReference type="NCBI Taxonomy" id="177439"/>
    <lineage>
        <taxon>Bacteria</taxon>
        <taxon>Pseudomonadati</taxon>
        <taxon>Thermodesulfobacteriota</taxon>
        <taxon>Desulfobulbia</taxon>
        <taxon>Desulfobulbales</taxon>
        <taxon>Desulfocapsaceae</taxon>
        <taxon>Desulfotalea</taxon>
    </lineage>
</organism>
<dbReference type="SMART" id="SM00729">
    <property type="entry name" value="Elp3"/>
    <property type="match status" value="1"/>
</dbReference>
<dbReference type="PROSITE" id="PS51918">
    <property type="entry name" value="RADICAL_SAM"/>
    <property type="match status" value="1"/>
</dbReference>
<gene>
    <name evidence="2" type="ordered locus">DP2813</name>
</gene>
<keyword evidence="3" id="KW-1185">Reference proteome</keyword>
<dbReference type="InterPro" id="IPR023862">
    <property type="entry name" value="CHP03960_rSAM"/>
</dbReference>
<dbReference type="InterPro" id="IPR023404">
    <property type="entry name" value="rSAM_horseshoe"/>
</dbReference>
<dbReference type="InterPro" id="IPR018768">
    <property type="entry name" value="DUF2344"/>
</dbReference>
<dbReference type="SFLD" id="SFLDS00029">
    <property type="entry name" value="Radical_SAM"/>
    <property type="match status" value="1"/>
</dbReference>
<dbReference type="GO" id="GO:0003824">
    <property type="term" value="F:catalytic activity"/>
    <property type="evidence" value="ECO:0007669"/>
    <property type="project" value="InterPro"/>
</dbReference>
<dbReference type="Proteomes" id="UP000000602">
    <property type="component" value="Chromosome"/>
</dbReference>
<dbReference type="AlphaFoldDB" id="Q6AJD8"/>
<dbReference type="Pfam" id="PF04055">
    <property type="entry name" value="Radical_SAM"/>
    <property type="match status" value="1"/>
</dbReference>
<accession>Q6AJD8</accession>
<dbReference type="SUPFAM" id="SSF102114">
    <property type="entry name" value="Radical SAM enzymes"/>
    <property type="match status" value="1"/>
</dbReference>
<dbReference type="eggNOG" id="COG1032">
    <property type="taxonomic scope" value="Bacteria"/>
</dbReference>
<feature type="domain" description="Radical SAM core" evidence="1">
    <location>
        <begin position="249"/>
        <end position="483"/>
    </location>
</feature>
<dbReference type="RefSeq" id="WP_011190054.1">
    <property type="nucleotide sequence ID" value="NC_006138.1"/>
</dbReference>